<dbReference type="RefSeq" id="WP_346750575.1">
    <property type="nucleotide sequence ID" value="NZ_JAUJEA010000001.1"/>
</dbReference>
<accession>A0ABT8KKH9</accession>
<dbReference type="Proteomes" id="UP001172082">
    <property type="component" value="Unassembled WGS sequence"/>
</dbReference>
<keyword evidence="2" id="KW-1185">Reference proteome</keyword>
<sequence>MKTFTNISQKLIVALSILMGALLIVTTNVKASTEREKSKKENTLNKSEYIEIEGEIREALDEEAIIIESFKDNSQNQIKVFGQNDELLYEVSVNENENAKDEKLQKLLFKSDFLMNHNNTLYYRLQG</sequence>
<evidence type="ECO:0000313" key="1">
    <source>
        <dbReference type="EMBL" id="MDN5200552.1"/>
    </source>
</evidence>
<evidence type="ECO:0000313" key="2">
    <source>
        <dbReference type="Proteomes" id="UP001172082"/>
    </source>
</evidence>
<comment type="caution">
    <text evidence="1">The sequence shown here is derived from an EMBL/GenBank/DDBJ whole genome shotgun (WGS) entry which is preliminary data.</text>
</comment>
<protein>
    <submittedName>
        <fullName evidence="1">Uncharacterized protein</fullName>
    </submittedName>
</protein>
<gene>
    <name evidence="1" type="ORF">QQ008_04245</name>
</gene>
<proteinExistence type="predicted"/>
<organism evidence="1 2">
    <name type="scientific">Splendidivirga corallicola</name>
    <dbReference type="NCBI Taxonomy" id="3051826"/>
    <lineage>
        <taxon>Bacteria</taxon>
        <taxon>Pseudomonadati</taxon>
        <taxon>Bacteroidota</taxon>
        <taxon>Cytophagia</taxon>
        <taxon>Cytophagales</taxon>
        <taxon>Splendidivirgaceae</taxon>
        <taxon>Splendidivirga</taxon>
    </lineage>
</organism>
<reference evidence="1" key="1">
    <citation type="submission" date="2023-06" db="EMBL/GenBank/DDBJ databases">
        <title>Genomic of Parafulvivirga corallium.</title>
        <authorList>
            <person name="Wang G."/>
        </authorList>
    </citation>
    <scope>NUCLEOTIDE SEQUENCE</scope>
    <source>
        <strain evidence="1">BMA10</strain>
    </source>
</reference>
<name>A0ABT8KKH9_9BACT</name>
<dbReference type="EMBL" id="JAUJEA010000001">
    <property type="protein sequence ID" value="MDN5200552.1"/>
    <property type="molecule type" value="Genomic_DNA"/>
</dbReference>